<reference evidence="1" key="1">
    <citation type="submission" date="2021-03" db="EMBL/GenBank/DDBJ databases">
        <title>Evolutionary priming and transition to the ectomycorrhizal habit in an iconic lineage of mushroom-forming fungi: is preadaptation a requirement?</title>
        <authorList>
            <consortium name="DOE Joint Genome Institute"/>
            <person name="Looney B.P."/>
            <person name="Miyauchi S."/>
            <person name="Morin E."/>
            <person name="Drula E."/>
            <person name="Courty P.E."/>
            <person name="Chicoki N."/>
            <person name="Fauchery L."/>
            <person name="Kohler A."/>
            <person name="Kuo A."/>
            <person name="LaButti K."/>
            <person name="Pangilinan J."/>
            <person name="Lipzen A."/>
            <person name="Riley R."/>
            <person name="Andreopoulos W."/>
            <person name="He G."/>
            <person name="Johnson J."/>
            <person name="Barry K.W."/>
            <person name="Grigoriev I.V."/>
            <person name="Nagy L."/>
            <person name="Hibbett D."/>
            <person name="Henrissat B."/>
            <person name="Matheny P.B."/>
            <person name="Labbe J."/>
            <person name="Martin A.F."/>
        </authorList>
    </citation>
    <scope>NUCLEOTIDE SEQUENCE</scope>
    <source>
        <strain evidence="1">BPL698</strain>
    </source>
</reference>
<organism evidence="1 2">
    <name type="scientific">Russula earlei</name>
    <dbReference type="NCBI Taxonomy" id="71964"/>
    <lineage>
        <taxon>Eukaryota</taxon>
        <taxon>Fungi</taxon>
        <taxon>Dikarya</taxon>
        <taxon>Basidiomycota</taxon>
        <taxon>Agaricomycotina</taxon>
        <taxon>Agaricomycetes</taxon>
        <taxon>Russulales</taxon>
        <taxon>Russulaceae</taxon>
        <taxon>Russula</taxon>
    </lineage>
</organism>
<protein>
    <submittedName>
        <fullName evidence="1">Uncharacterized protein</fullName>
    </submittedName>
</protein>
<keyword evidence="2" id="KW-1185">Reference proteome</keyword>
<comment type="caution">
    <text evidence="1">The sequence shown here is derived from an EMBL/GenBank/DDBJ whole genome shotgun (WGS) entry which is preliminary data.</text>
</comment>
<dbReference type="Proteomes" id="UP001207468">
    <property type="component" value="Unassembled WGS sequence"/>
</dbReference>
<accession>A0ACC0TSJ6</accession>
<dbReference type="EMBL" id="JAGFNK010000707">
    <property type="protein sequence ID" value="KAI9442801.1"/>
    <property type="molecule type" value="Genomic_DNA"/>
</dbReference>
<evidence type="ECO:0000313" key="2">
    <source>
        <dbReference type="Proteomes" id="UP001207468"/>
    </source>
</evidence>
<proteinExistence type="predicted"/>
<evidence type="ECO:0000313" key="1">
    <source>
        <dbReference type="EMBL" id="KAI9442801.1"/>
    </source>
</evidence>
<sequence length="766" mass="86356">MSSLAGKFKQLKLYLKALPEALPLVDIANQDAKINRLLMFSIDEEWVQLPYCSHGSRVQSIPQKSLPDIQVDNAPGPSRTAPPPKNVFAKLKDPAQRGCQTTLDGSAAATFHKSIRKDHKKPDTKALHDTEDSDYITDDDKHIKLKHQKTLSAEEKSRWSNTFTVVTHPDLNAEPCDKNGNTLPPGSPPPPLSPADAIPSNPWNPFGDRLTFEFANYHFTVLQSSEAEINHALDHWLASTLLIGGDPNNIPWRVAKEMYATIDSIKEGPAPWKTAKFQYTGTLPPGMPPKWMHETYELCFHDPCIILLNQIALPDLHHHFDYVPYMQFNGKRDHVWTNLMSGSWAWDEANDIIHDNLSARGSMLVLIIVGSDKTTVSVATGHQEFHPVYVGAGNIDNTMRRSHSLGMEAVALLPILKSPYIADYPEQVWLAAIVQYWCPICKAAADKLDDPCANLRSHKKTEFLIQNFNPGTIWENYSVRDDVLPFTSHFPRADIHKLLTPDLLHQLITGTFKDHLVTWVEEYLITTHGKAAALHYIQEIDRRISAVPAFPGIRRFPDGREFSQWTGNDPKALMKVYISAIKGLVPEEMVECISAFIECCYIARRNAITSSDLEEFERHRAWFQDLRDIFIETGVRSSISLPRQHALLHYVSKIELFASPNGVCSSLTESKHITAMKEPWRRSSHFHALPQIMTTISRLDKLAALRRVFRNRGMLEGTLPEYALAVVAGTLPPIRPYGALNVDENDRNDSYDDDNDDGGPPLALRY</sequence>
<gene>
    <name evidence="1" type="ORF">F5148DRAFT_1293154</name>
</gene>
<name>A0ACC0TSJ6_9AGAM</name>